<organism evidence="4 5">
    <name type="scientific">Drosophila yakuba</name>
    <name type="common">Fruit fly</name>
    <dbReference type="NCBI Taxonomy" id="7245"/>
    <lineage>
        <taxon>Eukaryota</taxon>
        <taxon>Metazoa</taxon>
        <taxon>Ecdysozoa</taxon>
        <taxon>Arthropoda</taxon>
        <taxon>Hexapoda</taxon>
        <taxon>Insecta</taxon>
        <taxon>Pterygota</taxon>
        <taxon>Neoptera</taxon>
        <taxon>Endopterygota</taxon>
        <taxon>Diptera</taxon>
        <taxon>Brachycera</taxon>
        <taxon>Muscomorpha</taxon>
        <taxon>Ephydroidea</taxon>
        <taxon>Drosophilidae</taxon>
        <taxon>Drosophila</taxon>
        <taxon>Sophophora</taxon>
    </lineage>
</organism>
<keyword evidence="5" id="KW-1185">Reference proteome</keyword>
<keyword evidence="2" id="KW-1133">Transmembrane helix</keyword>
<feature type="region of interest" description="Disordered" evidence="1">
    <location>
        <begin position="91"/>
        <end position="131"/>
    </location>
</feature>
<feature type="signal peptide" evidence="3">
    <location>
        <begin position="1"/>
        <end position="20"/>
    </location>
</feature>
<feature type="compositionally biased region" description="Low complexity" evidence="1">
    <location>
        <begin position="94"/>
        <end position="125"/>
    </location>
</feature>
<evidence type="ECO:0000256" key="1">
    <source>
        <dbReference type="SAM" id="MobiDB-lite"/>
    </source>
</evidence>
<keyword evidence="2" id="KW-0472">Membrane</keyword>
<dbReference type="AlphaFoldDB" id="A0A0R1DSQ6"/>
<dbReference type="EMBL" id="CM000157">
    <property type="protein sequence ID" value="KRJ98113.1"/>
    <property type="molecule type" value="Genomic_DNA"/>
</dbReference>
<evidence type="ECO:0000313" key="5">
    <source>
        <dbReference type="Proteomes" id="UP000002282"/>
    </source>
</evidence>
<keyword evidence="3" id="KW-0732">Signal</keyword>
<dbReference type="Proteomes" id="UP000002282">
    <property type="component" value="Chromosome 2L"/>
</dbReference>
<evidence type="ECO:0000256" key="2">
    <source>
        <dbReference type="SAM" id="Phobius"/>
    </source>
</evidence>
<feature type="chain" id="PRO_5006402840" evidence="3">
    <location>
        <begin position="21"/>
        <end position="191"/>
    </location>
</feature>
<reference evidence="4 5" key="2">
    <citation type="journal article" date="2007" name="PLoS Biol.">
        <title>Principles of genome evolution in the Drosophila melanogaster species group.</title>
        <authorList>
            <person name="Ranz J.M."/>
            <person name="Maurin D."/>
            <person name="Chan Y.S."/>
            <person name="von Grotthuss M."/>
            <person name="Hillier L.W."/>
            <person name="Roote J."/>
            <person name="Ashburner M."/>
            <person name="Bergman C.M."/>
        </authorList>
    </citation>
    <scope>NUCLEOTIDE SEQUENCE [LARGE SCALE GENOMIC DNA]</scope>
    <source>
        <strain evidence="5">Tai18E2 / Tucson 14021-0261.01</strain>
    </source>
</reference>
<name>A0A0R1DSQ6_DROYA</name>
<dbReference type="OrthoDB" id="7871219at2759"/>
<feature type="transmembrane region" description="Helical" evidence="2">
    <location>
        <begin position="142"/>
        <end position="166"/>
    </location>
</feature>
<dbReference type="KEGG" id="dya:Dyak_GE27435"/>
<sequence length="191" mass="21027">MYKILLFMAVSFMAYKFTSCDGDPHLCRQLVTVNYTERVTRPMEDYGNFSKFFKQLGIPAGKKEVTLTKLEEKKVCCAGFEKSTDGKCVPIPPTTTTIPTSTTETYDLTESTESSSPQSDSSGQGNAPSSLTKFNDNKHSTLVLAVAIGIGALIIVLAFIITLRILQKRRFASDNSISIVKFNSEMQTALL</sequence>
<gene>
    <name evidence="4" type="primary">Dyak\GE27435</name>
    <name evidence="4" type="synonym">GE27435</name>
    <name evidence="4" type="ORF">Dyak_GE27435</name>
</gene>
<protein>
    <submittedName>
        <fullName evidence="4">Uncharacterized protein</fullName>
    </submittedName>
</protein>
<keyword evidence="2" id="KW-0812">Transmembrane</keyword>
<accession>A0A0R1DSQ6</accession>
<evidence type="ECO:0000256" key="3">
    <source>
        <dbReference type="SAM" id="SignalP"/>
    </source>
</evidence>
<reference evidence="4 5" key="1">
    <citation type="journal article" date="2007" name="Nature">
        <title>Evolution of genes and genomes on the Drosophila phylogeny.</title>
        <authorList>
            <consortium name="Drosophila 12 Genomes Consortium"/>
            <person name="Clark A.G."/>
            <person name="Eisen M.B."/>
            <person name="Smith D.R."/>
            <person name="Bergman C.M."/>
            <person name="Oliver B."/>
            <person name="Markow T.A."/>
            <person name="Kaufman T.C."/>
            <person name="Kellis M."/>
            <person name="Gelbart W."/>
            <person name="Iyer V.N."/>
            <person name="Pollard D.A."/>
            <person name="Sackton T.B."/>
            <person name="Larracuente A.M."/>
            <person name="Singh N.D."/>
            <person name="Abad J.P."/>
            <person name="Abt D.N."/>
            <person name="Adryan B."/>
            <person name="Aguade M."/>
            <person name="Akashi H."/>
            <person name="Anderson W.W."/>
            <person name="Aquadro C.F."/>
            <person name="Ardell D.H."/>
            <person name="Arguello R."/>
            <person name="Artieri C.G."/>
            <person name="Barbash D.A."/>
            <person name="Barker D."/>
            <person name="Barsanti P."/>
            <person name="Batterham P."/>
            <person name="Batzoglou S."/>
            <person name="Begun D."/>
            <person name="Bhutkar A."/>
            <person name="Blanco E."/>
            <person name="Bosak S.A."/>
            <person name="Bradley R.K."/>
            <person name="Brand A.D."/>
            <person name="Brent M.R."/>
            <person name="Brooks A.N."/>
            <person name="Brown R.H."/>
            <person name="Butlin R.K."/>
            <person name="Caggese C."/>
            <person name="Calvi B.R."/>
            <person name="Bernardo de Carvalho A."/>
            <person name="Caspi A."/>
            <person name="Castrezana S."/>
            <person name="Celniker S.E."/>
            <person name="Chang J.L."/>
            <person name="Chapple C."/>
            <person name="Chatterji S."/>
            <person name="Chinwalla A."/>
            <person name="Civetta A."/>
            <person name="Clifton S.W."/>
            <person name="Comeron J.M."/>
            <person name="Costello J.C."/>
            <person name="Coyne J.A."/>
            <person name="Daub J."/>
            <person name="David R.G."/>
            <person name="Delcher A.L."/>
            <person name="Delehaunty K."/>
            <person name="Do C.B."/>
            <person name="Ebling H."/>
            <person name="Edwards K."/>
            <person name="Eickbush T."/>
            <person name="Evans J.D."/>
            <person name="Filipski A."/>
            <person name="Findeiss S."/>
            <person name="Freyhult E."/>
            <person name="Fulton L."/>
            <person name="Fulton R."/>
            <person name="Garcia A.C."/>
            <person name="Gardiner A."/>
            <person name="Garfield D.A."/>
            <person name="Garvin B.E."/>
            <person name="Gibson G."/>
            <person name="Gilbert D."/>
            <person name="Gnerre S."/>
            <person name="Godfrey J."/>
            <person name="Good R."/>
            <person name="Gotea V."/>
            <person name="Gravely B."/>
            <person name="Greenberg A.J."/>
            <person name="Griffiths-Jones S."/>
            <person name="Gross S."/>
            <person name="Guigo R."/>
            <person name="Gustafson E.A."/>
            <person name="Haerty W."/>
            <person name="Hahn M.W."/>
            <person name="Halligan D.L."/>
            <person name="Halpern A.L."/>
            <person name="Halter G.M."/>
            <person name="Han M.V."/>
            <person name="Heger A."/>
            <person name="Hillier L."/>
            <person name="Hinrichs A.S."/>
            <person name="Holmes I."/>
            <person name="Hoskins R.A."/>
            <person name="Hubisz M.J."/>
            <person name="Hultmark D."/>
            <person name="Huntley M.A."/>
            <person name="Jaffe D.B."/>
            <person name="Jagadeeshan S."/>
            <person name="Jeck W.R."/>
            <person name="Johnson J."/>
            <person name="Jones C.D."/>
            <person name="Jordan W.C."/>
            <person name="Karpen G.H."/>
            <person name="Kataoka E."/>
            <person name="Keightley P.D."/>
            <person name="Kheradpour P."/>
            <person name="Kirkness E.F."/>
            <person name="Koerich L.B."/>
            <person name="Kristiansen K."/>
            <person name="Kudrna D."/>
            <person name="Kulathinal R.J."/>
            <person name="Kumar S."/>
            <person name="Kwok R."/>
            <person name="Lander E."/>
            <person name="Langley C.H."/>
            <person name="Lapoint R."/>
            <person name="Lazzaro B.P."/>
            <person name="Lee S.J."/>
            <person name="Levesque L."/>
            <person name="Li R."/>
            <person name="Lin C.F."/>
            <person name="Lin M.F."/>
            <person name="Lindblad-Toh K."/>
            <person name="Llopart A."/>
            <person name="Long M."/>
            <person name="Low L."/>
            <person name="Lozovsky E."/>
            <person name="Lu J."/>
            <person name="Luo M."/>
            <person name="Machado C.A."/>
            <person name="Makalowski W."/>
            <person name="Marzo M."/>
            <person name="Matsuda M."/>
            <person name="Matzkin L."/>
            <person name="McAllister B."/>
            <person name="McBride C.S."/>
            <person name="McKernan B."/>
            <person name="McKernan K."/>
            <person name="Mendez-Lago M."/>
            <person name="Minx P."/>
            <person name="Mollenhauer M.U."/>
            <person name="Montooth K."/>
            <person name="Mount S.M."/>
            <person name="Mu X."/>
            <person name="Myers E."/>
            <person name="Negre B."/>
            <person name="Newfeld S."/>
            <person name="Nielsen R."/>
            <person name="Noor M.A."/>
            <person name="O'Grady P."/>
            <person name="Pachter L."/>
            <person name="Papaceit M."/>
            <person name="Parisi M.J."/>
            <person name="Parisi M."/>
            <person name="Parts L."/>
            <person name="Pedersen J.S."/>
            <person name="Pesole G."/>
            <person name="Phillippy A.M."/>
            <person name="Ponting C.P."/>
            <person name="Pop M."/>
            <person name="Porcelli D."/>
            <person name="Powell J.R."/>
            <person name="Prohaska S."/>
            <person name="Pruitt K."/>
            <person name="Puig M."/>
            <person name="Quesneville H."/>
            <person name="Ram K.R."/>
            <person name="Rand D."/>
            <person name="Rasmussen M.D."/>
            <person name="Reed L.K."/>
            <person name="Reenan R."/>
            <person name="Reily A."/>
            <person name="Remington K.A."/>
            <person name="Rieger T.T."/>
            <person name="Ritchie M.G."/>
            <person name="Robin C."/>
            <person name="Rogers Y.H."/>
            <person name="Rohde C."/>
            <person name="Rozas J."/>
            <person name="Rubenfield M.J."/>
            <person name="Ruiz A."/>
            <person name="Russo S."/>
            <person name="Salzberg S.L."/>
            <person name="Sanchez-Gracia A."/>
            <person name="Saranga D.J."/>
            <person name="Sato H."/>
            <person name="Schaeffer S.W."/>
            <person name="Schatz M.C."/>
            <person name="Schlenke T."/>
            <person name="Schwartz R."/>
            <person name="Segarra C."/>
            <person name="Singh R.S."/>
            <person name="Sirot L."/>
            <person name="Sirota M."/>
            <person name="Sisneros N.B."/>
            <person name="Smith C.D."/>
            <person name="Smith T.F."/>
            <person name="Spieth J."/>
            <person name="Stage D.E."/>
            <person name="Stark A."/>
            <person name="Stephan W."/>
            <person name="Strausberg R.L."/>
            <person name="Strempel S."/>
            <person name="Sturgill D."/>
            <person name="Sutton G."/>
            <person name="Sutton G.G."/>
            <person name="Tao W."/>
            <person name="Teichmann S."/>
            <person name="Tobari Y.N."/>
            <person name="Tomimura Y."/>
            <person name="Tsolas J.M."/>
            <person name="Valente V.L."/>
            <person name="Venter E."/>
            <person name="Venter J.C."/>
            <person name="Vicario S."/>
            <person name="Vieira F.G."/>
            <person name="Vilella A.J."/>
            <person name="Villasante A."/>
            <person name="Walenz B."/>
            <person name="Wang J."/>
            <person name="Wasserman M."/>
            <person name="Watts T."/>
            <person name="Wilson D."/>
            <person name="Wilson R.K."/>
            <person name="Wing R.A."/>
            <person name="Wolfner M.F."/>
            <person name="Wong A."/>
            <person name="Wong G.K."/>
            <person name="Wu C.I."/>
            <person name="Wu G."/>
            <person name="Yamamoto D."/>
            <person name="Yang H.P."/>
            <person name="Yang S.P."/>
            <person name="Yorke J.A."/>
            <person name="Yoshida K."/>
            <person name="Zdobnov E."/>
            <person name="Zhang P."/>
            <person name="Zhang Y."/>
            <person name="Zimin A.V."/>
            <person name="Baldwin J."/>
            <person name="Abdouelleil A."/>
            <person name="Abdulkadir J."/>
            <person name="Abebe A."/>
            <person name="Abera B."/>
            <person name="Abreu J."/>
            <person name="Acer S.C."/>
            <person name="Aftuck L."/>
            <person name="Alexander A."/>
            <person name="An P."/>
            <person name="Anderson E."/>
            <person name="Anderson S."/>
            <person name="Arachi H."/>
            <person name="Azer M."/>
            <person name="Bachantsang P."/>
            <person name="Barry A."/>
            <person name="Bayul T."/>
            <person name="Berlin A."/>
            <person name="Bessette D."/>
            <person name="Bloom T."/>
            <person name="Blye J."/>
            <person name="Boguslavskiy L."/>
            <person name="Bonnet C."/>
            <person name="Boukhgalter B."/>
            <person name="Bourzgui I."/>
            <person name="Brown A."/>
            <person name="Cahill P."/>
            <person name="Channer S."/>
            <person name="Cheshatsang Y."/>
            <person name="Chuda L."/>
            <person name="Citroen M."/>
            <person name="Collymore A."/>
            <person name="Cooke P."/>
            <person name="Costello M."/>
            <person name="D'Aco K."/>
            <person name="Daza R."/>
            <person name="De Haan G."/>
            <person name="DeGray S."/>
            <person name="DeMaso C."/>
            <person name="Dhargay N."/>
            <person name="Dooley K."/>
            <person name="Dooley E."/>
            <person name="Doricent M."/>
            <person name="Dorje P."/>
            <person name="Dorjee K."/>
            <person name="Dupes A."/>
            <person name="Elong R."/>
            <person name="Falk J."/>
            <person name="Farina A."/>
            <person name="Faro S."/>
            <person name="Ferguson D."/>
            <person name="Fisher S."/>
            <person name="Foley C.D."/>
            <person name="Franke A."/>
            <person name="Friedrich D."/>
            <person name="Gadbois L."/>
            <person name="Gearin G."/>
            <person name="Gearin C.R."/>
            <person name="Giannoukos G."/>
            <person name="Goode T."/>
            <person name="Graham J."/>
            <person name="Grandbois E."/>
            <person name="Grewal S."/>
            <person name="Gyaltsen K."/>
            <person name="Hafez N."/>
            <person name="Hagos B."/>
            <person name="Hall J."/>
            <person name="Henson C."/>
            <person name="Hollinger A."/>
            <person name="Honan T."/>
            <person name="Huard M.D."/>
            <person name="Hughes L."/>
            <person name="Hurhula B."/>
            <person name="Husby M.E."/>
            <person name="Kamat A."/>
            <person name="Kanga B."/>
            <person name="Kashin S."/>
            <person name="Khazanovich D."/>
            <person name="Kisner P."/>
            <person name="Lance K."/>
            <person name="Lara M."/>
            <person name="Lee W."/>
            <person name="Lennon N."/>
            <person name="Letendre F."/>
            <person name="LeVine R."/>
            <person name="Lipovsky A."/>
            <person name="Liu X."/>
            <person name="Liu J."/>
            <person name="Liu S."/>
            <person name="Lokyitsang T."/>
            <person name="Lokyitsang Y."/>
            <person name="Lubonja R."/>
            <person name="Lui A."/>
            <person name="MacDonald P."/>
            <person name="Magnisalis V."/>
            <person name="Maru K."/>
            <person name="Matthews C."/>
            <person name="McCusker W."/>
            <person name="McDonough S."/>
            <person name="Mehta T."/>
            <person name="Meldrim J."/>
            <person name="Meneus L."/>
            <person name="Mihai O."/>
            <person name="Mihalev A."/>
            <person name="Mihova T."/>
            <person name="Mittelman R."/>
            <person name="Mlenga V."/>
            <person name="Montmayeur A."/>
            <person name="Mulrain L."/>
            <person name="Navidi A."/>
            <person name="Naylor J."/>
            <person name="Negash T."/>
            <person name="Nguyen T."/>
            <person name="Nguyen N."/>
            <person name="Nicol R."/>
            <person name="Norbu C."/>
            <person name="Norbu N."/>
            <person name="Novod N."/>
            <person name="O'Neill B."/>
            <person name="Osman S."/>
            <person name="Markiewicz E."/>
            <person name="Oyono O.L."/>
            <person name="Patti C."/>
            <person name="Phunkhang P."/>
            <person name="Pierre F."/>
            <person name="Priest M."/>
            <person name="Raghuraman S."/>
            <person name="Rege F."/>
            <person name="Reyes R."/>
            <person name="Rise C."/>
            <person name="Rogov P."/>
            <person name="Ross K."/>
            <person name="Ryan E."/>
            <person name="Settipalli S."/>
            <person name="Shea T."/>
            <person name="Sherpa N."/>
            <person name="Shi L."/>
            <person name="Shih D."/>
            <person name="Sparrow T."/>
            <person name="Spaulding J."/>
            <person name="Stalker J."/>
            <person name="Stange-Thomann N."/>
            <person name="Stavropoulos S."/>
            <person name="Stone C."/>
            <person name="Strader C."/>
            <person name="Tesfaye S."/>
            <person name="Thomson T."/>
            <person name="Thoulutsang Y."/>
            <person name="Thoulutsang D."/>
            <person name="Topham K."/>
            <person name="Topping I."/>
            <person name="Tsamla T."/>
            <person name="Vassiliev H."/>
            <person name="Vo A."/>
            <person name="Wangchuk T."/>
            <person name="Wangdi T."/>
            <person name="Weiand M."/>
            <person name="Wilkinson J."/>
            <person name="Wilson A."/>
            <person name="Yadav S."/>
            <person name="Young G."/>
            <person name="Yu Q."/>
            <person name="Zembek L."/>
            <person name="Zhong D."/>
            <person name="Zimmer A."/>
            <person name="Zwirko Z."/>
            <person name="Jaffe D.B."/>
            <person name="Alvarez P."/>
            <person name="Brockman W."/>
            <person name="Butler J."/>
            <person name="Chin C."/>
            <person name="Gnerre S."/>
            <person name="Grabherr M."/>
            <person name="Kleber M."/>
            <person name="Mauceli E."/>
            <person name="MacCallum I."/>
        </authorList>
    </citation>
    <scope>NUCLEOTIDE SEQUENCE [LARGE SCALE GENOMIC DNA]</scope>
    <source>
        <strain evidence="5">Tai18E2 / Tucson 14021-0261.01</strain>
    </source>
</reference>
<proteinExistence type="predicted"/>
<evidence type="ECO:0000313" key="4">
    <source>
        <dbReference type="EMBL" id="KRJ98113.1"/>
    </source>
</evidence>